<sequence length="152" mass="16790">MVGENCKPSVSKTRAKVCGDVRPVYLNPQCNYLYRVSATSSSISPAFHSPVFNSSRRSLGLVFLSSIASPQTPTPKITSTSHQVPPPVNPPETEIPDPATLKEQWRYATRLYSRWYAHAWGTAILAGASFYALGWLIKGENPAGKHEKKEEE</sequence>
<keyword evidence="2" id="KW-0472">Membrane</keyword>
<proteinExistence type="predicted"/>
<dbReference type="PANTHER" id="PTHR37186">
    <property type="entry name" value="OS06G0524500 PROTEIN"/>
    <property type="match status" value="1"/>
</dbReference>
<dbReference type="EMBL" id="KZ772688">
    <property type="protein sequence ID" value="PTQ45040.1"/>
    <property type="molecule type" value="Genomic_DNA"/>
</dbReference>
<evidence type="ECO:0000313" key="3">
    <source>
        <dbReference type="EMBL" id="PTQ45040.1"/>
    </source>
</evidence>
<dbReference type="Gramene" id="Mp6g10560.1">
    <property type="protein sequence ID" value="Mp6g10560.1.cds1"/>
    <property type="gene ID" value="Mp6g10560"/>
</dbReference>
<dbReference type="OrthoDB" id="1433814at2759"/>
<evidence type="ECO:0000256" key="2">
    <source>
        <dbReference type="SAM" id="Phobius"/>
    </source>
</evidence>
<dbReference type="Proteomes" id="UP000244005">
    <property type="component" value="Unassembled WGS sequence"/>
</dbReference>
<gene>
    <name evidence="3" type="ORF">MARPO_0016s0097</name>
</gene>
<evidence type="ECO:0000313" key="4">
    <source>
        <dbReference type="Proteomes" id="UP000244005"/>
    </source>
</evidence>
<reference evidence="4" key="1">
    <citation type="journal article" date="2017" name="Cell">
        <title>Insights into land plant evolution garnered from the Marchantia polymorpha genome.</title>
        <authorList>
            <person name="Bowman J.L."/>
            <person name="Kohchi T."/>
            <person name="Yamato K.T."/>
            <person name="Jenkins J."/>
            <person name="Shu S."/>
            <person name="Ishizaki K."/>
            <person name="Yamaoka S."/>
            <person name="Nishihama R."/>
            <person name="Nakamura Y."/>
            <person name="Berger F."/>
            <person name="Adam C."/>
            <person name="Aki S.S."/>
            <person name="Althoff F."/>
            <person name="Araki T."/>
            <person name="Arteaga-Vazquez M.A."/>
            <person name="Balasubrmanian S."/>
            <person name="Barry K."/>
            <person name="Bauer D."/>
            <person name="Boehm C.R."/>
            <person name="Briginshaw L."/>
            <person name="Caballero-Perez J."/>
            <person name="Catarino B."/>
            <person name="Chen F."/>
            <person name="Chiyoda S."/>
            <person name="Chovatia M."/>
            <person name="Davies K.M."/>
            <person name="Delmans M."/>
            <person name="Demura T."/>
            <person name="Dierschke T."/>
            <person name="Dolan L."/>
            <person name="Dorantes-Acosta A.E."/>
            <person name="Eklund D.M."/>
            <person name="Florent S.N."/>
            <person name="Flores-Sandoval E."/>
            <person name="Fujiyama A."/>
            <person name="Fukuzawa H."/>
            <person name="Galik B."/>
            <person name="Grimanelli D."/>
            <person name="Grimwood J."/>
            <person name="Grossniklaus U."/>
            <person name="Hamada T."/>
            <person name="Haseloff J."/>
            <person name="Hetherington A.J."/>
            <person name="Higo A."/>
            <person name="Hirakawa Y."/>
            <person name="Hundley H.N."/>
            <person name="Ikeda Y."/>
            <person name="Inoue K."/>
            <person name="Inoue S.I."/>
            <person name="Ishida S."/>
            <person name="Jia Q."/>
            <person name="Kakita M."/>
            <person name="Kanazawa T."/>
            <person name="Kawai Y."/>
            <person name="Kawashima T."/>
            <person name="Kennedy M."/>
            <person name="Kinose K."/>
            <person name="Kinoshita T."/>
            <person name="Kohara Y."/>
            <person name="Koide E."/>
            <person name="Komatsu K."/>
            <person name="Kopischke S."/>
            <person name="Kubo M."/>
            <person name="Kyozuka J."/>
            <person name="Lagercrantz U."/>
            <person name="Lin S.S."/>
            <person name="Lindquist E."/>
            <person name="Lipzen A.M."/>
            <person name="Lu C.W."/>
            <person name="De Luna E."/>
            <person name="Martienssen R.A."/>
            <person name="Minamino N."/>
            <person name="Mizutani M."/>
            <person name="Mizutani M."/>
            <person name="Mochizuki N."/>
            <person name="Monte I."/>
            <person name="Mosher R."/>
            <person name="Nagasaki H."/>
            <person name="Nakagami H."/>
            <person name="Naramoto S."/>
            <person name="Nishitani K."/>
            <person name="Ohtani M."/>
            <person name="Okamoto T."/>
            <person name="Okumura M."/>
            <person name="Phillips J."/>
            <person name="Pollak B."/>
            <person name="Reinders A."/>
            <person name="Rovekamp M."/>
            <person name="Sano R."/>
            <person name="Sawa S."/>
            <person name="Schmid M.W."/>
            <person name="Shirakawa M."/>
            <person name="Solano R."/>
            <person name="Spunde A."/>
            <person name="Suetsugu N."/>
            <person name="Sugano S."/>
            <person name="Sugiyama A."/>
            <person name="Sun R."/>
            <person name="Suzuki Y."/>
            <person name="Takenaka M."/>
            <person name="Takezawa D."/>
            <person name="Tomogane H."/>
            <person name="Tsuzuki M."/>
            <person name="Ueda T."/>
            <person name="Umeda M."/>
            <person name="Ward J.M."/>
            <person name="Watanabe Y."/>
            <person name="Yazaki K."/>
            <person name="Yokoyama R."/>
            <person name="Yoshitake Y."/>
            <person name="Yotsui I."/>
            <person name="Zachgo S."/>
            <person name="Schmutz J."/>
        </authorList>
    </citation>
    <scope>NUCLEOTIDE SEQUENCE [LARGE SCALE GENOMIC DNA]</scope>
    <source>
        <strain evidence="4">Tak-1</strain>
    </source>
</reference>
<feature type="transmembrane region" description="Helical" evidence="2">
    <location>
        <begin position="115"/>
        <end position="137"/>
    </location>
</feature>
<organism evidence="3 4">
    <name type="scientific">Marchantia polymorpha</name>
    <name type="common">Common liverwort</name>
    <name type="synonym">Marchantia aquatica</name>
    <dbReference type="NCBI Taxonomy" id="3197"/>
    <lineage>
        <taxon>Eukaryota</taxon>
        <taxon>Viridiplantae</taxon>
        <taxon>Streptophyta</taxon>
        <taxon>Embryophyta</taxon>
        <taxon>Marchantiophyta</taxon>
        <taxon>Marchantiopsida</taxon>
        <taxon>Marchantiidae</taxon>
        <taxon>Marchantiales</taxon>
        <taxon>Marchantiaceae</taxon>
        <taxon>Marchantia</taxon>
    </lineage>
</organism>
<accession>A0A2R6XG07</accession>
<dbReference type="PANTHER" id="PTHR37186:SF1">
    <property type="entry name" value="OS06G0524500 PROTEIN"/>
    <property type="match status" value="1"/>
</dbReference>
<evidence type="ECO:0000256" key="1">
    <source>
        <dbReference type="SAM" id="MobiDB-lite"/>
    </source>
</evidence>
<protein>
    <submittedName>
        <fullName evidence="3">Uncharacterized protein</fullName>
    </submittedName>
</protein>
<keyword evidence="2" id="KW-0812">Transmembrane</keyword>
<keyword evidence="4" id="KW-1185">Reference proteome</keyword>
<dbReference type="AlphaFoldDB" id="A0A2R6XG07"/>
<feature type="region of interest" description="Disordered" evidence="1">
    <location>
        <begin position="71"/>
        <end position="97"/>
    </location>
</feature>
<feature type="compositionally biased region" description="Polar residues" evidence="1">
    <location>
        <begin position="71"/>
        <end position="83"/>
    </location>
</feature>
<keyword evidence="2" id="KW-1133">Transmembrane helix</keyword>
<name>A0A2R6XG07_MARPO</name>